<protein>
    <submittedName>
        <fullName evidence="2">Uncharacterized protein</fullName>
    </submittedName>
</protein>
<dbReference type="AlphaFoldDB" id="A0A3N9UJE7"/>
<dbReference type="RefSeq" id="WP_124766805.1">
    <property type="nucleotide sequence ID" value="NZ_JAFBDY010000029.1"/>
</dbReference>
<feature type="compositionally biased region" description="Polar residues" evidence="1">
    <location>
        <begin position="44"/>
        <end position="55"/>
    </location>
</feature>
<accession>A0A3N9UJE7</accession>
<reference evidence="2 3" key="1">
    <citation type="journal article" date="2013" name="J. Microbiol.">
        <title>Lysinibacillus chungkukjangi sp. nov., isolated from Chungkukjang, Korean fermented soybean food.</title>
        <authorList>
            <person name="Kim S.J."/>
            <person name="Jang Y.H."/>
            <person name="Hamada M."/>
            <person name="Ahn J.H."/>
            <person name="Weon H.Y."/>
            <person name="Suzuki K."/>
            <person name="Whang K.S."/>
            <person name="Kwon S.W."/>
        </authorList>
    </citation>
    <scope>NUCLEOTIDE SEQUENCE [LARGE SCALE GENOMIC DNA]</scope>
    <source>
        <strain evidence="2 3">MCCC 1A12701</strain>
    </source>
</reference>
<sequence length="69" mass="8047">MSKFDVNKPSSNYYGNVYGVERYQGQRLRHSNNNDVEFGDEFDVNQNSEQVNNSARDSRKPVSERTAWN</sequence>
<feature type="region of interest" description="Disordered" evidence="1">
    <location>
        <begin position="30"/>
        <end position="69"/>
    </location>
</feature>
<comment type="caution">
    <text evidence="2">The sequence shown here is derived from an EMBL/GenBank/DDBJ whole genome shotgun (WGS) entry which is preliminary data.</text>
</comment>
<proteinExistence type="predicted"/>
<evidence type="ECO:0000313" key="2">
    <source>
        <dbReference type="EMBL" id="RQW72322.1"/>
    </source>
</evidence>
<evidence type="ECO:0000256" key="1">
    <source>
        <dbReference type="SAM" id="MobiDB-lite"/>
    </source>
</evidence>
<evidence type="ECO:0000313" key="3">
    <source>
        <dbReference type="Proteomes" id="UP000274033"/>
    </source>
</evidence>
<name>A0A3N9UJE7_9BACI</name>
<organism evidence="2 3">
    <name type="scientific">Lysinibacillus composti</name>
    <dbReference type="NCBI Taxonomy" id="720633"/>
    <lineage>
        <taxon>Bacteria</taxon>
        <taxon>Bacillati</taxon>
        <taxon>Bacillota</taxon>
        <taxon>Bacilli</taxon>
        <taxon>Bacillales</taxon>
        <taxon>Bacillaceae</taxon>
        <taxon>Lysinibacillus</taxon>
    </lineage>
</organism>
<dbReference type="EMBL" id="RRCT01000028">
    <property type="protein sequence ID" value="RQW72322.1"/>
    <property type="molecule type" value="Genomic_DNA"/>
</dbReference>
<keyword evidence="3" id="KW-1185">Reference proteome</keyword>
<gene>
    <name evidence="2" type="ORF">EBB45_18390</name>
</gene>
<dbReference type="Proteomes" id="UP000274033">
    <property type="component" value="Unassembled WGS sequence"/>
</dbReference>